<comment type="subunit">
    <text evidence="6 17 18">Homodimer.</text>
</comment>
<dbReference type="KEGG" id="pmj:P9211_09751"/>
<comment type="caution">
    <text evidence="17">Lacks conserved residue(s) required for the propagation of feature annotation.</text>
</comment>
<reference evidence="20 21" key="1">
    <citation type="journal article" date="2007" name="PLoS Genet.">
        <title>Patterns and implications of gene gain and loss in the evolution of Prochlorococcus.</title>
        <authorList>
            <person name="Kettler G.C."/>
            <person name="Martiny A.C."/>
            <person name="Huang K."/>
            <person name="Zucker J."/>
            <person name="Coleman M.L."/>
            <person name="Rodrigue S."/>
            <person name="Chen F."/>
            <person name="Lapidus A."/>
            <person name="Ferriera S."/>
            <person name="Johnson J."/>
            <person name="Steglich C."/>
            <person name="Church G.M."/>
            <person name="Richardson P."/>
            <person name="Chisholm S.W."/>
        </authorList>
    </citation>
    <scope>NUCLEOTIDE SEQUENCE [LARGE SCALE GENOMIC DNA]</scope>
    <source>
        <strain evidence="21">MIT 9211</strain>
    </source>
</reference>
<feature type="binding site" evidence="17">
    <location>
        <position position="224"/>
    </location>
    <ligand>
        <name>substrate</name>
    </ligand>
</feature>
<feature type="binding site" evidence="17">
    <location>
        <position position="97"/>
    </location>
    <ligand>
        <name>substrate</name>
    </ligand>
</feature>
<evidence type="ECO:0000259" key="19">
    <source>
        <dbReference type="SMART" id="SM01329"/>
    </source>
</evidence>
<evidence type="ECO:0000256" key="3">
    <source>
        <dbReference type="ARBA" id="ARBA00004496"/>
    </source>
</evidence>
<keyword evidence="15 17" id="KW-0100">Branched-chain amino acid biosynthesis</keyword>
<keyword evidence="14 17" id="KW-0464">Manganese</keyword>
<dbReference type="Proteomes" id="UP000000788">
    <property type="component" value="Chromosome"/>
</dbReference>
<dbReference type="HAMAP" id="MF_01033">
    <property type="entry name" value="LeuB_type1"/>
    <property type="match status" value="1"/>
</dbReference>
<comment type="pathway">
    <text evidence="4 17 18">Amino-acid biosynthesis; L-leucine biosynthesis; L-leucine from 3-methyl-2-oxobutanoate: step 3/4.</text>
</comment>
<keyword evidence="10 17" id="KW-0479">Metal-binding</keyword>
<keyword evidence="8 17" id="KW-0963">Cytoplasm</keyword>
<dbReference type="Gene3D" id="3.40.718.10">
    <property type="entry name" value="Isopropylmalate Dehydrogenase"/>
    <property type="match status" value="1"/>
</dbReference>
<dbReference type="InterPro" id="IPR019818">
    <property type="entry name" value="IsoCit/isopropylmalate_DH_CS"/>
</dbReference>
<dbReference type="PROSITE" id="PS00470">
    <property type="entry name" value="IDH_IMDH"/>
    <property type="match status" value="1"/>
</dbReference>
<feature type="binding site" evidence="17">
    <location>
        <position position="252"/>
    </location>
    <ligand>
        <name>Mg(2+)</name>
        <dbReference type="ChEBI" id="CHEBI:18420"/>
    </ligand>
</feature>
<comment type="function">
    <text evidence="16 17 18">Catalyzes the oxidation of 3-carboxy-2-hydroxy-4-methylpentanoate (3-isopropylmalate) to 3-carboxy-4-methyl-2-oxopentanoate. The product decarboxylates to 4-methyl-2 oxopentanoate.</text>
</comment>
<feature type="binding site" evidence="17">
    <location>
        <position position="248"/>
    </location>
    <ligand>
        <name>Mg(2+)</name>
        <dbReference type="ChEBI" id="CHEBI:18420"/>
    </ligand>
</feature>
<protein>
    <recommendedName>
        <fullName evidence="17">3-isopropylmalate dehydrogenase</fullName>
        <ecNumber evidence="17">1.1.1.85</ecNumber>
    </recommendedName>
    <alternativeName>
        <fullName evidence="17">3-IPM-DH</fullName>
    </alternativeName>
    <alternativeName>
        <fullName evidence="17">Beta-IPM dehydrogenase</fullName>
        <shortName evidence="17">IMDH</shortName>
    </alternativeName>
</protein>
<feature type="site" description="Important for catalysis" evidence="17">
    <location>
        <position position="142"/>
    </location>
</feature>
<keyword evidence="9 17" id="KW-0028">Amino-acid biosynthesis</keyword>
<evidence type="ECO:0000256" key="1">
    <source>
        <dbReference type="ARBA" id="ARBA00000624"/>
    </source>
</evidence>
<comment type="cofactor">
    <cofactor evidence="2">
        <name>Mn(2+)</name>
        <dbReference type="ChEBI" id="CHEBI:29035"/>
    </cofactor>
</comment>
<evidence type="ECO:0000256" key="8">
    <source>
        <dbReference type="ARBA" id="ARBA00022490"/>
    </source>
</evidence>
<dbReference type="SMART" id="SM01329">
    <property type="entry name" value="Iso_dh"/>
    <property type="match status" value="1"/>
</dbReference>
<feature type="binding site" evidence="17">
    <location>
        <position position="107"/>
    </location>
    <ligand>
        <name>substrate</name>
    </ligand>
</feature>
<organism evidence="20 21">
    <name type="scientific">Prochlorococcus marinus (strain MIT 9211)</name>
    <dbReference type="NCBI Taxonomy" id="93059"/>
    <lineage>
        <taxon>Bacteria</taxon>
        <taxon>Bacillati</taxon>
        <taxon>Cyanobacteriota</taxon>
        <taxon>Cyanophyceae</taxon>
        <taxon>Synechococcales</taxon>
        <taxon>Prochlorococcaceae</taxon>
        <taxon>Prochlorococcus</taxon>
    </lineage>
</organism>
<evidence type="ECO:0000256" key="13">
    <source>
        <dbReference type="ARBA" id="ARBA00023027"/>
    </source>
</evidence>
<dbReference type="Pfam" id="PF00180">
    <property type="entry name" value="Iso_dh"/>
    <property type="match status" value="1"/>
</dbReference>
<keyword evidence="12 17" id="KW-0560">Oxidoreductase</keyword>
<dbReference type="InterPro" id="IPR024084">
    <property type="entry name" value="IsoPropMal-DH-like_dom"/>
</dbReference>
<evidence type="ECO:0000256" key="15">
    <source>
        <dbReference type="ARBA" id="ARBA00023304"/>
    </source>
</evidence>
<dbReference type="STRING" id="93059.P9211_09751"/>
<keyword evidence="11 17" id="KW-0460">Magnesium</keyword>
<dbReference type="InterPro" id="IPR004429">
    <property type="entry name" value="Isopropylmalate_DH"/>
</dbReference>
<evidence type="ECO:0000256" key="16">
    <source>
        <dbReference type="ARBA" id="ARBA00023577"/>
    </source>
</evidence>
<dbReference type="GO" id="GO:0009098">
    <property type="term" value="P:L-leucine biosynthetic process"/>
    <property type="evidence" value="ECO:0007669"/>
    <property type="project" value="UniProtKB-UniRule"/>
</dbReference>
<dbReference type="RefSeq" id="WP_012195527.1">
    <property type="nucleotide sequence ID" value="NC_009976.1"/>
</dbReference>
<dbReference type="UniPathway" id="UPA00048">
    <property type="reaction ID" value="UER00072"/>
</dbReference>
<name>A9BAP4_PROM4</name>
<evidence type="ECO:0000256" key="18">
    <source>
        <dbReference type="RuleBase" id="RU004445"/>
    </source>
</evidence>
<comment type="cofactor">
    <cofactor evidence="17 18">
        <name>Mg(2+)</name>
        <dbReference type="ChEBI" id="CHEBI:18420"/>
    </cofactor>
    <cofactor evidence="17 18">
        <name>Mn(2+)</name>
        <dbReference type="ChEBI" id="CHEBI:29035"/>
    </cofactor>
    <text evidence="17 18">Binds 1 Mg(2+) or Mn(2+) ion per subunit.</text>
</comment>
<evidence type="ECO:0000313" key="21">
    <source>
        <dbReference type="Proteomes" id="UP000000788"/>
    </source>
</evidence>
<dbReference type="eggNOG" id="COG0473">
    <property type="taxonomic scope" value="Bacteria"/>
</dbReference>
<comment type="catalytic activity">
    <reaction evidence="1 17 18">
        <text>(2R,3S)-3-isopropylmalate + NAD(+) = 4-methyl-2-oxopentanoate + CO2 + NADH</text>
        <dbReference type="Rhea" id="RHEA:32271"/>
        <dbReference type="ChEBI" id="CHEBI:16526"/>
        <dbReference type="ChEBI" id="CHEBI:17865"/>
        <dbReference type="ChEBI" id="CHEBI:35121"/>
        <dbReference type="ChEBI" id="CHEBI:57540"/>
        <dbReference type="ChEBI" id="CHEBI:57945"/>
        <dbReference type="EC" id="1.1.1.85"/>
    </reaction>
</comment>
<evidence type="ECO:0000256" key="14">
    <source>
        <dbReference type="ARBA" id="ARBA00023211"/>
    </source>
</evidence>
<dbReference type="NCBIfam" id="TIGR00169">
    <property type="entry name" value="leuB"/>
    <property type="match status" value="1"/>
</dbReference>
<evidence type="ECO:0000256" key="7">
    <source>
        <dbReference type="ARBA" id="ARBA00022430"/>
    </source>
</evidence>
<feature type="binding site" evidence="17">
    <location>
        <position position="135"/>
    </location>
    <ligand>
        <name>substrate</name>
    </ligand>
</feature>
<accession>A9BAP4</accession>
<evidence type="ECO:0000256" key="6">
    <source>
        <dbReference type="ARBA" id="ARBA00011738"/>
    </source>
</evidence>
<feature type="binding site" evidence="17">
    <location>
        <begin position="282"/>
        <end position="294"/>
    </location>
    <ligand>
        <name>NAD(+)</name>
        <dbReference type="ChEBI" id="CHEBI:57540"/>
    </ligand>
</feature>
<evidence type="ECO:0000256" key="11">
    <source>
        <dbReference type="ARBA" id="ARBA00022842"/>
    </source>
</evidence>
<comment type="similarity">
    <text evidence="5 17">Belongs to the isocitrate and isopropylmalate dehydrogenases family. LeuB type 1 subfamily.</text>
</comment>
<proteinExistence type="inferred from homology"/>
<evidence type="ECO:0000256" key="4">
    <source>
        <dbReference type="ARBA" id="ARBA00004762"/>
    </source>
</evidence>
<evidence type="ECO:0000256" key="5">
    <source>
        <dbReference type="ARBA" id="ARBA00008319"/>
    </source>
</evidence>
<feature type="binding site" evidence="17">
    <location>
        <position position="224"/>
    </location>
    <ligand>
        <name>Mg(2+)</name>
        <dbReference type="ChEBI" id="CHEBI:18420"/>
    </ligand>
</feature>
<evidence type="ECO:0000256" key="10">
    <source>
        <dbReference type="ARBA" id="ARBA00022723"/>
    </source>
</evidence>
<dbReference type="GO" id="GO:0003862">
    <property type="term" value="F:3-isopropylmalate dehydrogenase activity"/>
    <property type="evidence" value="ECO:0007669"/>
    <property type="project" value="UniProtKB-UniRule"/>
</dbReference>
<evidence type="ECO:0000256" key="17">
    <source>
        <dbReference type="HAMAP-Rule" id="MF_01033"/>
    </source>
</evidence>
<keyword evidence="13 17" id="KW-0520">NAD</keyword>
<dbReference type="GO" id="GO:0000287">
    <property type="term" value="F:magnesium ion binding"/>
    <property type="evidence" value="ECO:0007669"/>
    <property type="project" value="InterPro"/>
</dbReference>
<dbReference type="EMBL" id="CP000878">
    <property type="protein sequence ID" value="ABX08906.1"/>
    <property type="molecule type" value="Genomic_DNA"/>
</dbReference>
<comment type="subcellular location">
    <subcellularLocation>
        <location evidence="3 17">Cytoplasm</location>
    </subcellularLocation>
</comment>
<evidence type="ECO:0000256" key="12">
    <source>
        <dbReference type="ARBA" id="ARBA00023002"/>
    </source>
</evidence>
<sequence>MKTYNVVLLPGDGIGPEIMDVATKTIDYVAQKYNFGIEYEQKLIGGSAIDKYNDPLPEETLKACKSSDAVLLSAIGSPKYDALPREKRPESGLLNLRSGLGLFANIRPVKVWPALISESSLKQEIVQNVDLVVVRELTGGIYFGQPKGRLQSENGERAFNTMTYSTMEIDRIARVAFELATDRKKKLCSIDKANVLDVSQLWRERVIELSYNFPKVELNHLYVDNAAMQLIRQPDQFDVILTGNLFGDIISDEAAMLTGSIGMLPSASLRLEGPGLFEPVHGSAPDIANKDIANPMAMVLSAAMMLRVGLKENNAADDLENAIDKVLKDGYRTSDLMTNGKKVLGCREMGEQILMSLAAA</sequence>
<dbReference type="SUPFAM" id="SSF53659">
    <property type="entry name" value="Isocitrate/Isopropylmalate dehydrogenase-like"/>
    <property type="match status" value="1"/>
</dbReference>
<dbReference type="HOGENOM" id="CLU_031953_0_3_3"/>
<dbReference type="AlphaFoldDB" id="A9BAP4"/>
<feature type="site" description="Important for catalysis" evidence="17">
    <location>
        <position position="192"/>
    </location>
</feature>
<feature type="domain" description="Isopropylmalate dehydrogenase-like" evidence="19">
    <location>
        <begin position="5"/>
        <end position="353"/>
    </location>
</feature>
<dbReference type="FunFam" id="3.40.718.10:FF:000028">
    <property type="entry name" value="3-isopropylmalate dehydrogenase"/>
    <property type="match status" value="1"/>
</dbReference>
<dbReference type="PANTHER" id="PTHR42979:SF1">
    <property type="entry name" value="3-ISOPROPYLMALATE DEHYDROGENASE"/>
    <property type="match status" value="1"/>
</dbReference>
<dbReference type="OrthoDB" id="9806254at2"/>
<dbReference type="EC" id="1.1.1.85" evidence="17"/>
<dbReference type="PANTHER" id="PTHR42979">
    <property type="entry name" value="3-ISOPROPYLMALATE DEHYDROGENASE"/>
    <property type="match status" value="1"/>
</dbReference>
<evidence type="ECO:0000313" key="20">
    <source>
        <dbReference type="EMBL" id="ABX08906.1"/>
    </source>
</evidence>
<dbReference type="GO" id="GO:0005829">
    <property type="term" value="C:cytosol"/>
    <property type="evidence" value="ECO:0007669"/>
    <property type="project" value="TreeGrafter"/>
</dbReference>
<evidence type="ECO:0000256" key="2">
    <source>
        <dbReference type="ARBA" id="ARBA00001936"/>
    </source>
</evidence>
<evidence type="ECO:0000256" key="9">
    <source>
        <dbReference type="ARBA" id="ARBA00022605"/>
    </source>
</evidence>
<gene>
    <name evidence="17 20" type="primary">leuB</name>
    <name evidence="20" type="ordered locus">P9211_09751</name>
</gene>
<keyword evidence="21" id="KW-1185">Reference proteome</keyword>
<dbReference type="GO" id="GO:0051287">
    <property type="term" value="F:NAD binding"/>
    <property type="evidence" value="ECO:0007669"/>
    <property type="project" value="InterPro"/>
</dbReference>
<keyword evidence="7 17" id="KW-0432">Leucine biosynthesis</keyword>